<dbReference type="EMBL" id="KV448608">
    <property type="protein sequence ID" value="OAX34463.1"/>
    <property type="molecule type" value="Genomic_DNA"/>
</dbReference>
<organism evidence="1 2">
    <name type="scientific">Rhizopogon vinicolor AM-OR11-026</name>
    <dbReference type="NCBI Taxonomy" id="1314800"/>
    <lineage>
        <taxon>Eukaryota</taxon>
        <taxon>Fungi</taxon>
        <taxon>Dikarya</taxon>
        <taxon>Basidiomycota</taxon>
        <taxon>Agaricomycotina</taxon>
        <taxon>Agaricomycetes</taxon>
        <taxon>Agaricomycetidae</taxon>
        <taxon>Boletales</taxon>
        <taxon>Suillineae</taxon>
        <taxon>Rhizopogonaceae</taxon>
        <taxon>Rhizopogon</taxon>
    </lineage>
</organism>
<name>A0A1B7MPC4_9AGAM</name>
<dbReference type="Proteomes" id="UP000092154">
    <property type="component" value="Unassembled WGS sequence"/>
</dbReference>
<sequence>FWKPQLPSTSTKYQPYFILTPGGKTHRVLRRHRETRLFDEPCSNAPGEVIKMAEGRRGIILGRLPLKR</sequence>
<dbReference type="InParanoid" id="A0A1B7MPC4"/>
<dbReference type="AlphaFoldDB" id="A0A1B7MPC4"/>
<accession>A0A1B7MPC4</accession>
<evidence type="ECO:0000313" key="2">
    <source>
        <dbReference type="Proteomes" id="UP000092154"/>
    </source>
</evidence>
<evidence type="ECO:0000313" key="1">
    <source>
        <dbReference type="EMBL" id="OAX34463.1"/>
    </source>
</evidence>
<gene>
    <name evidence="1" type="ORF">K503DRAFT_698671</name>
</gene>
<proteinExistence type="predicted"/>
<feature type="non-terminal residue" evidence="1">
    <location>
        <position position="1"/>
    </location>
</feature>
<protein>
    <submittedName>
        <fullName evidence="1">Uncharacterized protein</fullName>
    </submittedName>
</protein>
<reference evidence="1 2" key="1">
    <citation type="submission" date="2016-06" db="EMBL/GenBank/DDBJ databases">
        <title>Comparative genomics of the ectomycorrhizal sister species Rhizopogon vinicolor and Rhizopogon vesiculosus (Basidiomycota: Boletales) reveals a divergence of the mating type B locus.</title>
        <authorList>
            <consortium name="DOE Joint Genome Institute"/>
            <person name="Mujic A.B."/>
            <person name="Kuo A."/>
            <person name="Tritt A."/>
            <person name="Lipzen A."/>
            <person name="Chen C."/>
            <person name="Johnson J."/>
            <person name="Sharma A."/>
            <person name="Barry K."/>
            <person name="Grigoriev I.V."/>
            <person name="Spatafora J.W."/>
        </authorList>
    </citation>
    <scope>NUCLEOTIDE SEQUENCE [LARGE SCALE GENOMIC DNA]</scope>
    <source>
        <strain evidence="1 2">AM-OR11-026</strain>
    </source>
</reference>
<keyword evidence="2" id="KW-1185">Reference proteome</keyword>
<dbReference type="OrthoDB" id="2770090at2759"/>